<organism evidence="2 3">
    <name type="scientific">Candidatus Nitronauta litoralis</name>
    <dbReference type="NCBI Taxonomy" id="2705533"/>
    <lineage>
        <taxon>Bacteria</taxon>
        <taxon>Pseudomonadati</taxon>
        <taxon>Nitrospinota/Tectimicrobiota group</taxon>
        <taxon>Nitrospinota</taxon>
        <taxon>Nitrospinia</taxon>
        <taxon>Nitrospinales</taxon>
        <taxon>Nitrospinaceae</taxon>
        <taxon>Candidatus Nitronauta</taxon>
    </lineage>
</organism>
<gene>
    <name evidence="2" type="ORF">G3M70_06635</name>
</gene>
<evidence type="ECO:0000256" key="1">
    <source>
        <dbReference type="SAM" id="MobiDB-lite"/>
    </source>
</evidence>
<dbReference type="AlphaFoldDB" id="A0A7T0G058"/>
<dbReference type="EMBL" id="CP048685">
    <property type="protein sequence ID" value="QPJ61578.1"/>
    <property type="molecule type" value="Genomic_DNA"/>
</dbReference>
<sequence length="47" mass="5117">MTCGVVENASRFPTAPTGPTNADLIEDFPKTNVRNFLDTTMKIALMS</sequence>
<feature type="region of interest" description="Disordered" evidence="1">
    <location>
        <begin position="1"/>
        <end position="20"/>
    </location>
</feature>
<dbReference type="Proteomes" id="UP000594688">
    <property type="component" value="Chromosome"/>
</dbReference>
<name>A0A7T0G058_9BACT</name>
<protein>
    <submittedName>
        <fullName evidence="2">Uncharacterized protein</fullName>
    </submittedName>
</protein>
<evidence type="ECO:0000313" key="2">
    <source>
        <dbReference type="EMBL" id="QPJ61578.1"/>
    </source>
</evidence>
<dbReference type="KEGG" id="nli:G3M70_06635"/>
<evidence type="ECO:0000313" key="3">
    <source>
        <dbReference type="Proteomes" id="UP000594688"/>
    </source>
</evidence>
<proteinExistence type="predicted"/>
<accession>A0A7T0G058</accession>
<reference evidence="2 3" key="1">
    <citation type="submission" date="2020-02" db="EMBL/GenBank/DDBJ databases">
        <title>Genomic and physiological characterization of two novel Nitrospinaceae genera.</title>
        <authorList>
            <person name="Mueller A.J."/>
            <person name="Jung M.-Y."/>
            <person name="Strachan C.R."/>
            <person name="Herbold C.W."/>
            <person name="Kirkegaard R.H."/>
            <person name="Daims H."/>
        </authorList>
    </citation>
    <scope>NUCLEOTIDE SEQUENCE [LARGE SCALE GENOMIC DNA]</scope>
    <source>
        <strain evidence="2">EB</strain>
    </source>
</reference>